<dbReference type="InterPro" id="IPR036259">
    <property type="entry name" value="MFS_trans_sf"/>
</dbReference>
<protein>
    <submittedName>
        <fullName evidence="6">Major facilitator superfamily (MFS) profile domain-containing protein</fullName>
    </submittedName>
</protein>
<dbReference type="InterPro" id="IPR011701">
    <property type="entry name" value="MFS"/>
</dbReference>
<keyword evidence="3" id="KW-1133">Transmembrane helix</keyword>
<dbReference type="WBParaSite" id="ACRNAN_Path_1204.g4683.t1">
    <property type="protein sequence ID" value="ACRNAN_Path_1204.g4683.t1"/>
    <property type="gene ID" value="ACRNAN_Path_1204.g4683"/>
</dbReference>
<dbReference type="Proteomes" id="UP000887540">
    <property type="component" value="Unplaced"/>
</dbReference>
<feature type="transmembrane region" description="Helical" evidence="3">
    <location>
        <begin position="393"/>
        <end position="414"/>
    </location>
</feature>
<dbReference type="PROSITE" id="PS50850">
    <property type="entry name" value="MFS"/>
    <property type="match status" value="1"/>
</dbReference>
<dbReference type="PANTHER" id="PTHR45757:SF33">
    <property type="entry name" value="MAJOR FACILITATOR SUPERFAMILY (MFS) PROFILE DOMAIN-CONTAINING PROTEIN"/>
    <property type="match status" value="1"/>
</dbReference>
<dbReference type="Gene3D" id="1.20.1250.20">
    <property type="entry name" value="MFS general substrate transporter like domains"/>
    <property type="match status" value="2"/>
</dbReference>
<feature type="transmembrane region" description="Helical" evidence="3">
    <location>
        <begin position="451"/>
        <end position="474"/>
    </location>
</feature>
<evidence type="ECO:0000259" key="4">
    <source>
        <dbReference type="PROSITE" id="PS50850"/>
    </source>
</evidence>
<accession>A0A914BX78</accession>
<dbReference type="PANTHER" id="PTHR45757">
    <property type="entry name" value="PROTEIN CBG23364-RELATED"/>
    <property type="match status" value="1"/>
</dbReference>
<feature type="transmembrane region" description="Helical" evidence="3">
    <location>
        <begin position="169"/>
        <end position="191"/>
    </location>
</feature>
<reference evidence="6" key="1">
    <citation type="submission" date="2022-11" db="UniProtKB">
        <authorList>
            <consortium name="WormBaseParasite"/>
        </authorList>
    </citation>
    <scope>IDENTIFICATION</scope>
</reference>
<feature type="transmembrane region" description="Helical" evidence="3">
    <location>
        <begin position="143"/>
        <end position="162"/>
    </location>
</feature>
<feature type="domain" description="Major facilitator superfamily (MFS) profile" evidence="4">
    <location>
        <begin position="101"/>
        <end position="513"/>
    </location>
</feature>
<dbReference type="Pfam" id="PF07690">
    <property type="entry name" value="MFS_1"/>
    <property type="match status" value="1"/>
</dbReference>
<sequence length="537" mass="58056">MITDASPLLLPASDSVSPLIASNESASLPETSDKTENSVDPHTSHNNITDEPKVVSKEVENIQITLTKPKKAPDPIEADDSHGGVLGVSTRVRYYILIITALCLTSARSNELSFNFTVICMTSNSTENLDTPIEMSPKEISTIFAGSGVGMVLMVLPVVYALHYFGSRLVFGGLLLCSAVATCLAAILARIGPLWMVPARVVQGMTLSSSLPLLGTVSAEWAPTNEAGKFVTMLSSAGQLSQILTMPLSAALCVNTGWPSVYYVHGIISAILAIVFISFFRNSPRKHPCVNNTELQYITKGAKKKTKEERAIPYKEIFHTKSVWAIWIAFLGNAFGFQLIVQFMPTYLNKVLGMPIAKTGISAIIPPVTQLVVKMIAGIASDKITFIPEKLKLQIFNSIASVGCGACLLPLGFLRADQTIFALFCFTCSISCLGLVTCGSMKAATLVARSLTHIVMAIVQFIVCFGILIVPFLVSTLAPDNTVEQWRAVFIIIFVIMFIANGMFCWLCSAEPEPWAIPAGREKSDPTELILDSHPKA</sequence>
<evidence type="ECO:0000313" key="5">
    <source>
        <dbReference type="Proteomes" id="UP000887540"/>
    </source>
</evidence>
<feature type="transmembrane region" description="Helical" evidence="3">
    <location>
        <begin position="486"/>
        <end position="507"/>
    </location>
</feature>
<feature type="transmembrane region" description="Helical" evidence="3">
    <location>
        <begin position="262"/>
        <end position="280"/>
    </location>
</feature>
<dbReference type="GO" id="GO:0022857">
    <property type="term" value="F:transmembrane transporter activity"/>
    <property type="evidence" value="ECO:0007669"/>
    <property type="project" value="InterPro"/>
</dbReference>
<keyword evidence="3" id="KW-0812">Transmembrane</keyword>
<organism evidence="5 6">
    <name type="scientific">Acrobeloides nanus</name>
    <dbReference type="NCBI Taxonomy" id="290746"/>
    <lineage>
        <taxon>Eukaryota</taxon>
        <taxon>Metazoa</taxon>
        <taxon>Ecdysozoa</taxon>
        <taxon>Nematoda</taxon>
        <taxon>Chromadorea</taxon>
        <taxon>Rhabditida</taxon>
        <taxon>Tylenchina</taxon>
        <taxon>Cephalobomorpha</taxon>
        <taxon>Cephaloboidea</taxon>
        <taxon>Cephalobidae</taxon>
        <taxon>Acrobeloides</taxon>
    </lineage>
</organism>
<dbReference type="AlphaFoldDB" id="A0A914BX78"/>
<name>A0A914BX78_9BILA</name>
<keyword evidence="3" id="KW-0472">Membrane</keyword>
<feature type="transmembrane region" description="Helical" evidence="3">
    <location>
        <begin position="361"/>
        <end position="381"/>
    </location>
</feature>
<keyword evidence="5" id="KW-1185">Reference proteome</keyword>
<comment type="subcellular location">
    <subcellularLocation>
        <location evidence="1">Membrane</location>
        <topology evidence="1">Multi-pass membrane protein</topology>
    </subcellularLocation>
</comment>
<dbReference type="InterPro" id="IPR020846">
    <property type="entry name" value="MFS_dom"/>
</dbReference>
<evidence type="ECO:0000256" key="1">
    <source>
        <dbReference type="ARBA" id="ARBA00004141"/>
    </source>
</evidence>
<feature type="transmembrane region" description="Helical" evidence="3">
    <location>
        <begin position="420"/>
        <end position="439"/>
    </location>
</feature>
<evidence type="ECO:0000256" key="2">
    <source>
        <dbReference type="SAM" id="MobiDB-lite"/>
    </source>
</evidence>
<proteinExistence type="predicted"/>
<feature type="compositionally biased region" description="Polar residues" evidence="2">
    <location>
        <begin position="20"/>
        <end position="30"/>
    </location>
</feature>
<evidence type="ECO:0000256" key="3">
    <source>
        <dbReference type="SAM" id="Phobius"/>
    </source>
</evidence>
<feature type="transmembrane region" description="Helical" evidence="3">
    <location>
        <begin position="323"/>
        <end position="341"/>
    </location>
</feature>
<dbReference type="SUPFAM" id="SSF103473">
    <property type="entry name" value="MFS general substrate transporter"/>
    <property type="match status" value="1"/>
</dbReference>
<feature type="region of interest" description="Disordered" evidence="2">
    <location>
        <begin position="20"/>
        <end position="54"/>
    </location>
</feature>
<evidence type="ECO:0000313" key="6">
    <source>
        <dbReference type="WBParaSite" id="ACRNAN_Path_1204.g4683.t1"/>
    </source>
</evidence>
<feature type="compositionally biased region" description="Basic and acidic residues" evidence="2">
    <location>
        <begin position="31"/>
        <end position="54"/>
    </location>
</feature>
<dbReference type="GO" id="GO:0016020">
    <property type="term" value="C:membrane"/>
    <property type="evidence" value="ECO:0007669"/>
    <property type="project" value="UniProtKB-SubCell"/>
</dbReference>